<reference evidence="1" key="1">
    <citation type="journal article" date="2012" name="Nature">
        <title>The tomato genome sequence provides insights into fleshy fruit evolution.</title>
        <authorList>
            <consortium name="Tomato Genome Consortium"/>
        </authorList>
    </citation>
    <scope>NUCLEOTIDE SEQUENCE [LARGE SCALE GENOMIC DNA]</scope>
    <source>
        <strain evidence="1">cv. Heinz 1706</strain>
    </source>
</reference>
<dbReference type="EnsemblPlants" id="Solyc01g049925.1.1">
    <property type="protein sequence ID" value="Solyc01g049925.1.1"/>
    <property type="gene ID" value="Solyc01g049925.1"/>
</dbReference>
<name>A0A3Q7EDY7_SOLLC</name>
<dbReference type="Proteomes" id="UP000004994">
    <property type="component" value="Chromosome 1"/>
</dbReference>
<organism evidence="1">
    <name type="scientific">Solanum lycopersicum</name>
    <name type="common">Tomato</name>
    <name type="synonym">Lycopersicon esculentum</name>
    <dbReference type="NCBI Taxonomy" id="4081"/>
    <lineage>
        <taxon>Eukaryota</taxon>
        <taxon>Viridiplantae</taxon>
        <taxon>Streptophyta</taxon>
        <taxon>Embryophyta</taxon>
        <taxon>Tracheophyta</taxon>
        <taxon>Spermatophyta</taxon>
        <taxon>Magnoliopsida</taxon>
        <taxon>eudicotyledons</taxon>
        <taxon>Gunneridae</taxon>
        <taxon>Pentapetalae</taxon>
        <taxon>asterids</taxon>
        <taxon>lamiids</taxon>
        <taxon>Solanales</taxon>
        <taxon>Solanaceae</taxon>
        <taxon>Solanoideae</taxon>
        <taxon>Solaneae</taxon>
        <taxon>Solanum</taxon>
        <taxon>Solanum subgen. Lycopersicon</taxon>
    </lineage>
</organism>
<accession>A0A3Q7EDY7</accession>
<sequence>MMLVEITHCHVLVNKELAGDEASFTDTAPNGLGFVETEVAAVPIPNPTSLATEGCGDSDLVLSEEGIMDMEKGDEGKERSGYI</sequence>
<dbReference type="Gramene" id="Solyc01g049925.1.1">
    <property type="protein sequence ID" value="Solyc01g049925.1.1"/>
    <property type="gene ID" value="Solyc01g049925.1"/>
</dbReference>
<proteinExistence type="predicted"/>
<protein>
    <submittedName>
        <fullName evidence="1">Uncharacterized protein</fullName>
    </submittedName>
</protein>
<dbReference type="InParanoid" id="A0A3Q7EDY7"/>
<dbReference type="AlphaFoldDB" id="A0A3Q7EDY7"/>
<keyword evidence="2" id="KW-1185">Reference proteome</keyword>
<evidence type="ECO:0000313" key="2">
    <source>
        <dbReference type="Proteomes" id="UP000004994"/>
    </source>
</evidence>
<evidence type="ECO:0000313" key="1">
    <source>
        <dbReference type="EnsemblPlants" id="Solyc01g049925.1.1"/>
    </source>
</evidence>
<reference evidence="1" key="2">
    <citation type="submission" date="2019-01" db="UniProtKB">
        <authorList>
            <consortium name="EnsemblPlants"/>
        </authorList>
    </citation>
    <scope>IDENTIFICATION</scope>
    <source>
        <strain evidence="1">cv. Heinz 1706</strain>
    </source>
</reference>